<dbReference type="PANTHER" id="PTHR34108">
    <property type="entry name" value="SEPTUM SITE-DETERMINING PROTEIN MINC"/>
    <property type="match status" value="1"/>
</dbReference>
<dbReference type="Gene3D" id="3.30.160.540">
    <property type="match status" value="1"/>
</dbReference>
<comment type="similarity">
    <text evidence="1 6">Belongs to the MinC family.</text>
</comment>
<dbReference type="InterPro" id="IPR013033">
    <property type="entry name" value="MinC"/>
</dbReference>
<dbReference type="AlphaFoldDB" id="A0A919X8C6"/>
<dbReference type="InterPro" id="IPR036145">
    <property type="entry name" value="MinC_C_sf"/>
</dbReference>
<keyword evidence="10" id="KW-1185">Reference proteome</keyword>
<gene>
    <name evidence="6 9" type="primary">minC</name>
    <name evidence="9" type="ORF">J43TS3_22900</name>
</gene>
<evidence type="ECO:0000256" key="6">
    <source>
        <dbReference type="HAMAP-Rule" id="MF_00267"/>
    </source>
</evidence>
<dbReference type="NCBIfam" id="NF001772">
    <property type="entry name" value="PRK00513.1-3"/>
    <property type="match status" value="1"/>
</dbReference>
<evidence type="ECO:0000256" key="3">
    <source>
        <dbReference type="ARBA" id="ARBA00023210"/>
    </source>
</evidence>
<evidence type="ECO:0000256" key="2">
    <source>
        <dbReference type="ARBA" id="ARBA00022618"/>
    </source>
</evidence>
<feature type="domain" description="Septum site-determining protein MinC N-terminal" evidence="8">
    <location>
        <begin position="10"/>
        <end position="85"/>
    </location>
</feature>
<dbReference type="Pfam" id="PF03775">
    <property type="entry name" value="MinC_C"/>
    <property type="match status" value="1"/>
</dbReference>
<dbReference type="InterPro" id="IPR005526">
    <property type="entry name" value="Septum_form_inhib_MinC_C"/>
</dbReference>
<dbReference type="GO" id="GO:0000902">
    <property type="term" value="P:cell morphogenesis"/>
    <property type="evidence" value="ECO:0007669"/>
    <property type="project" value="InterPro"/>
</dbReference>
<keyword evidence="4 6" id="KW-0131">Cell cycle</keyword>
<dbReference type="Gene3D" id="2.160.20.70">
    <property type="match status" value="1"/>
</dbReference>
<evidence type="ECO:0000256" key="4">
    <source>
        <dbReference type="ARBA" id="ARBA00023306"/>
    </source>
</evidence>
<protein>
    <recommendedName>
        <fullName evidence="6">Probable septum site-determining protein MinC</fullName>
    </recommendedName>
</protein>
<keyword evidence="2 6" id="KW-0132">Cell division</keyword>
<reference evidence="9" key="1">
    <citation type="submission" date="2021-03" db="EMBL/GenBank/DDBJ databases">
        <title>Antimicrobial resistance genes in bacteria isolated from Japanese honey, and their potential for conferring macrolide and lincosamide resistance in the American foulbrood pathogen Paenibacillus larvae.</title>
        <authorList>
            <person name="Okamoto M."/>
            <person name="Kumagai M."/>
            <person name="Kanamori H."/>
            <person name="Takamatsu D."/>
        </authorList>
    </citation>
    <scope>NUCLEOTIDE SEQUENCE</scope>
    <source>
        <strain evidence="9">J43TS3</strain>
    </source>
</reference>
<dbReference type="NCBIfam" id="TIGR01222">
    <property type="entry name" value="minC"/>
    <property type="match status" value="1"/>
</dbReference>
<comment type="subunit">
    <text evidence="5 6">Interacts with MinD and FtsZ.</text>
</comment>
<proteinExistence type="inferred from homology"/>
<feature type="domain" description="Septum formation inhibitor MinC C-terminal" evidence="7">
    <location>
        <begin position="107"/>
        <end position="207"/>
    </location>
</feature>
<dbReference type="InterPro" id="IPR055219">
    <property type="entry name" value="MinC_N_1"/>
</dbReference>
<organism evidence="9 10">
    <name type="scientific">Ornithinibacillus bavariensis</name>
    <dbReference type="NCBI Taxonomy" id="545502"/>
    <lineage>
        <taxon>Bacteria</taxon>
        <taxon>Bacillati</taxon>
        <taxon>Bacillota</taxon>
        <taxon>Bacilli</taxon>
        <taxon>Bacillales</taxon>
        <taxon>Bacillaceae</taxon>
        <taxon>Ornithinibacillus</taxon>
    </lineage>
</organism>
<dbReference type="RefSeq" id="WP_212921151.1">
    <property type="nucleotide sequence ID" value="NZ_BORP01000004.1"/>
</dbReference>
<evidence type="ECO:0000256" key="5">
    <source>
        <dbReference type="ARBA" id="ARBA00046874"/>
    </source>
</evidence>
<keyword evidence="3 6" id="KW-0717">Septation</keyword>
<dbReference type="Proteomes" id="UP000676917">
    <property type="component" value="Unassembled WGS sequence"/>
</dbReference>
<dbReference type="Pfam" id="PF22642">
    <property type="entry name" value="MinC_N_1"/>
    <property type="match status" value="1"/>
</dbReference>
<comment type="function">
    <text evidence="6">Cell division inhibitor that blocks the formation of polar Z ring septums. Rapidly oscillates between the poles of the cell to destabilize FtsZ filaments that have formed before they mature into polar Z rings. Prevents FtsZ polymerization.</text>
</comment>
<evidence type="ECO:0000256" key="1">
    <source>
        <dbReference type="ARBA" id="ARBA00006291"/>
    </source>
</evidence>
<dbReference type="HAMAP" id="MF_00267">
    <property type="entry name" value="MinC"/>
    <property type="match status" value="1"/>
</dbReference>
<name>A0A919X8C6_9BACI</name>
<comment type="caution">
    <text evidence="9">The sequence shown here is derived from an EMBL/GenBank/DDBJ whole genome shotgun (WGS) entry which is preliminary data.</text>
</comment>
<dbReference type="GO" id="GO:1901891">
    <property type="term" value="P:regulation of cell septum assembly"/>
    <property type="evidence" value="ECO:0007669"/>
    <property type="project" value="InterPro"/>
</dbReference>
<dbReference type="GO" id="GO:0000917">
    <property type="term" value="P:division septum assembly"/>
    <property type="evidence" value="ECO:0007669"/>
    <property type="project" value="UniProtKB-KW"/>
</dbReference>
<evidence type="ECO:0000259" key="7">
    <source>
        <dbReference type="Pfam" id="PF03775"/>
    </source>
</evidence>
<sequence length="230" mass="25783">MQETKQKNYVTIKGTRDGLTLFIDDRCSFTDACRELVDKLSVNIVQKDEPVVPVTVKLGNRFIYEDQKKQLEEIITKDNHFTVQSLDSNVILRDEALAFLDDTEVKVITRIVRSGQVLEIKGDLLLIGDVNPGGNVVSTGNIYIMGSLHGVAHAGVNGDRNAIIAASYMNPSQLRIADHISRAPDYESDGVYMECGLIDDEKDKIVIDRIQVLAHKRKSLNRFERRLING</sequence>
<dbReference type="EMBL" id="BORP01000004">
    <property type="protein sequence ID" value="GIO27679.1"/>
    <property type="molecule type" value="Genomic_DNA"/>
</dbReference>
<evidence type="ECO:0000313" key="10">
    <source>
        <dbReference type="Proteomes" id="UP000676917"/>
    </source>
</evidence>
<dbReference type="SUPFAM" id="SSF63848">
    <property type="entry name" value="Cell-division inhibitor MinC, C-terminal domain"/>
    <property type="match status" value="1"/>
</dbReference>
<dbReference type="PANTHER" id="PTHR34108:SF1">
    <property type="entry name" value="SEPTUM SITE-DETERMINING PROTEIN MINC"/>
    <property type="match status" value="1"/>
</dbReference>
<accession>A0A919X8C6</accession>
<evidence type="ECO:0000313" key="9">
    <source>
        <dbReference type="EMBL" id="GIO27679.1"/>
    </source>
</evidence>
<evidence type="ECO:0000259" key="8">
    <source>
        <dbReference type="Pfam" id="PF22642"/>
    </source>
</evidence>
<dbReference type="InterPro" id="IPR016098">
    <property type="entry name" value="CAP/MinC_C"/>
</dbReference>